<name>A0ABP0U6A7_9BRYO</name>
<dbReference type="CDD" id="cd04051">
    <property type="entry name" value="C2_SRC2_like"/>
    <property type="match status" value="1"/>
</dbReference>
<organism evidence="2 3">
    <name type="scientific">Sphagnum troendelagicum</name>
    <dbReference type="NCBI Taxonomy" id="128251"/>
    <lineage>
        <taxon>Eukaryota</taxon>
        <taxon>Viridiplantae</taxon>
        <taxon>Streptophyta</taxon>
        <taxon>Embryophyta</taxon>
        <taxon>Bryophyta</taxon>
        <taxon>Sphagnophytina</taxon>
        <taxon>Sphagnopsida</taxon>
        <taxon>Sphagnales</taxon>
        <taxon>Sphagnaceae</taxon>
        <taxon>Sphagnum</taxon>
    </lineage>
</organism>
<proteinExistence type="predicted"/>
<dbReference type="PANTHER" id="PTHR32246">
    <property type="entry name" value="INGRESSION PROTEIN FIC1"/>
    <property type="match status" value="1"/>
</dbReference>
<dbReference type="Gene3D" id="2.60.40.150">
    <property type="entry name" value="C2 domain"/>
    <property type="match status" value="1"/>
</dbReference>
<dbReference type="InterPro" id="IPR035892">
    <property type="entry name" value="C2_domain_sf"/>
</dbReference>
<dbReference type="InterPro" id="IPR044750">
    <property type="entry name" value="C2_SRC2/BAP"/>
</dbReference>
<dbReference type="InterPro" id="IPR000008">
    <property type="entry name" value="C2_dom"/>
</dbReference>
<gene>
    <name evidence="2" type="ORF">CSSPTR1EN2_LOCUS10652</name>
</gene>
<accession>A0ABP0U6A7</accession>
<sequence>MAEQRELDVVIISAQDLKNVTTFGKQSPFAVVWIHPSRKTTTPVATHGGVNPSWNNAVVKVLCEQRLIDQGNGVMTIEILNKGSISNTQIGSVTVPLSQAIARDADKTRPNQPKYMSFQVRRPSGKIKGVLNISMKLENSRAAPQVAATQYGAAPTRTTTAAAAVAYPADGYKQQQTGNLQYQQLYPPSVQYPAAQYAQGLQYPPQFAAAGQYPPPQYYAPPPPAYYPQAPVYVQQVQRPSGSGFGGGSGLGLGAGVLGGAVGGLLLGEALDGFDRGGGGCGGGGCGGGGCGGG</sequence>
<dbReference type="PROSITE" id="PS50004">
    <property type="entry name" value="C2"/>
    <property type="match status" value="1"/>
</dbReference>
<keyword evidence="3" id="KW-1185">Reference proteome</keyword>
<dbReference type="SUPFAM" id="SSF49562">
    <property type="entry name" value="C2 domain (Calcium/lipid-binding domain, CaLB)"/>
    <property type="match status" value="1"/>
</dbReference>
<feature type="domain" description="C2" evidence="1">
    <location>
        <begin position="1"/>
        <end position="111"/>
    </location>
</feature>
<evidence type="ECO:0000259" key="1">
    <source>
        <dbReference type="PROSITE" id="PS50004"/>
    </source>
</evidence>
<dbReference type="Proteomes" id="UP001497512">
    <property type="component" value="Chromosome 18"/>
</dbReference>
<dbReference type="SMART" id="SM00239">
    <property type="entry name" value="C2"/>
    <property type="match status" value="1"/>
</dbReference>
<evidence type="ECO:0000313" key="2">
    <source>
        <dbReference type="EMBL" id="CAK9211422.1"/>
    </source>
</evidence>
<dbReference type="EMBL" id="OZ019910">
    <property type="protein sequence ID" value="CAK9211422.1"/>
    <property type="molecule type" value="Genomic_DNA"/>
</dbReference>
<evidence type="ECO:0000313" key="3">
    <source>
        <dbReference type="Proteomes" id="UP001497512"/>
    </source>
</evidence>
<protein>
    <recommendedName>
        <fullName evidence="1">C2 domain-containing protein</fullName>
    </recommendedName>
</protein>
<reference evidence="2" key="1">
    <citation type="submission" date="2024-02" db="EMBL/GenBank/DDBJ databases">
        <authorList>
            <consortium name="ELIXIR-Norway"/>
            <consortium name="Elixir Norway"/>
        </authorList>
    </citation>
    <scope>NUCLEOTIDE SEQUENCE</scope>
</reference>
<dbReference type="PANTHER" id="PTHR32246:SF173">
    <property type="entry name" value="C2 DOMAIN-CONTAINING PROTEIN"/>
    <property type="match status" value="1"/>
</dbReference>
<dbReference type="Pfam" id="PF00168">
    <property type="entry name" value="C2"/>
    <property type="match status" value="1"/>
</dbReference>